<feature type="region of interest" description="Disordered" evidence="2">
    <location>
        <begin position="1"/>
        <end position="52"/>
    </location>
</feature>
<dbReference type="Pfam" id="PF00691">
    <property type="entry name" value="OmpA"/>
    <property type="match status" value="1"/>
</dbReference>
<dbReference type="CDD" id="cd07185">
    <property type="entry name" value="OmpA_C-like"/>
    <property type="match status" value="1"/>
</dbReference>
<dbReference type="InterPro" id="IPR036737">
    <property type="entry name" value="OmpA-like_sf"/>
</dbReference>
<evidence type="ECO:0000313" key="4">
    <source>
        <dbReference type="EMBL" id="MEJ8824116.1"/>
    </source>
</evidence>
<dbReference type="Proteomes" id="UP001363010">
    <property type="component" value="Unassembled WGS sequence"/>
</dbReference>
<evidence type="ECO:0000313" key="5">
    <source>
        <dbReference type="Proteomes" id="UP001363010"/>
    </source>
</evidence>
<gene>
    <name evidence="4" type="primary">tssL</name>
    <name evidence="4" type="ORF">WKW80_19125</name>
</gene>
<evidence type="ECO:0000256" key="1">
    <source>
        <dbReference type="PROSITE-ProRule" id="PRU00473"/>
    </source>
</evidence>
<feature type="domain" description="OmpA-like" evidence="3">
    <location>
        <begin position="332"/>
        <end position="452"/>
    </location>
</feature>
<feature type="compositionally biased region" description="Low complexity" evidence="2">
    <location>
        <begin position="453"/>
        <end position="464"/>
    </location>
</feature>
<dbReference type="NCBIfam" id="NF038228">
    <property type="entry name" value="IcmH_DotU_IVB"/>
    <property type="match status" value="1"/>
</dbReference>
<dbReference type="Pfam" id="PF09850">
    <property type="entry name" value="DotU"/>
    <property type="match status" value="1"/>
</dbReference>
<organism evidence="4 5">
    <name type="scientific">Variovorax humicola</name>
    <dbReference type="NCBI Taxonomy" id="1769758"/>
    <lineage>
        <taxon>Bacteria</taxon>
        <taxon>Pseudomonadati</taxon>
        <taxon>Pseudomonadota</taxon>
        <taxon>Betaproteobacteria</taxon>
        <taxon>Burkholderiales</taxon>
        <taxon>Comamonadaceae</taxon>
        <taxon>Variovorax</taxon>
    </lineage>
</organism>
<dbReference type="SUPFAM" id="SSF103088">
    <property type="entry name" value="OmpA-like"/>
    <property type="match status" value="1"/>
</dbReference>
<evidence type="ECO:0000259" key="3">
    <source>
        <dbReference type="PROSITE" id="PS51123"/>
    </source>
</evidence>
<dbReference type="NCBIfam" id="TIGR03349">
    <property type="entry name" value="IV_VI_DotU"/>
    <property type="match status" value="1"/>
</dbReference>
<comment type="caution">
    <text evidence="4">The sequence shown here is derived from an EMBL/GenBank/DDBJ whole genome shotgun (WGS) entry which is preliminary data.</text>
</comment>
<dbReference type="PANTHER" id="PTHR30329:SF19">
    <property type="entry name" value="OUTER MEMBRANE PROTEIN, OMPA FAMILY"/>
    <property type="match status" value="1"/>
</dbReference>
<keyword evidence="1" id="KW-0472">Membrane</keyword>
<reference evidence="4 5" key="1">
    <citation type="submission" date="2024-03" db="EMBL/GenBank/DDBJ databases">
        <title>Novel species of the genus Variovorax.</title>
        <authorList>
            <person name="Liu Q."/>
            <person name="Xin Y.-H."/>
        </authorList>
    </citation>
    <scope>NUCLEOTIDE SEQUENCE [LARGE SCALE GENOMIC DNA]</scope>
    <source>
        <strain evidence="4 5">KACC 18501</strain>
    </source>
</reference>
<keyword evidence="5" id="KW-1185">Reference proteome</keyword>
<accession>A0ABU8W234</accession>
<dbReference type="PROSITE" id="PS51123">
    <property type="entry name" value="OMPA_2"/>
    <property type="match status" value="1"/>
</dbReference>
<feature type="region of interest" description="Disordered" evidence="2">
    <location>
        <begin position="450"/>
        <end position="470"/>
    </location>
</feature>
<name>A0ABU8W234_9BURK</name>
<dbReference type="Gene3D" id="1.25.40.590">
    <property type="entry name" value="Type IV / VI secretion system, DotU"/>
    <property type="match status" value="1"/>
</dbReference>
<dbReference type="InterPro" id="IPR017733">
    <property type="entry name" value="OmpA-like_dom_proteobacteria"/>
</dbReference>
<dbReference type="EMBL" id="JBBKZV010000011">
    <property type="protein sequence ID" value="MEJ8824116.1"/>
    <property type="molecule type" value="Genomic_DNA"/>
</dbReference>
<dbReference type="PANTHER" id="PTHR30329">
    <property type="entry name" value="STATOR ELEMENT OF FLAGELLAR MOTOR COMPLEX"/>
    <property type="match status" value="1"/>
</dbReference>
<dbReference type="Gene3D" id="3.30.1330.60">
    <property type="entry name" value="OmpA-like domain"/>
    <property type="match status" value="1"/>
</dbReference>
<dbReference type="InterPro" id="IPR038522">
    <property type="entry name" value="T4/T6SS_DotU_sf"/>
</dbReference>
<dbReference type="InterPro" id="IPR017732">
    <property type="entry name" value="T4/T6SS_DotU"/>
</dbReference>
<protein>
    <submittedName>
        <fullName evidence="4">Type VI secretion system protein TssL, long form</fullName>
    </submittedName>
</protein>
<dbReference type="InterPro" id="IPR006665">
    <property type="entry name" value="OmpA-like"/>
</dbReference>
<dbReference type="NCBIfam" id="TIGR03350">
    <property type="entry name" value="type_VI_ompA"/>
    <property type="match status" value="1"/>
</dbReference>
<dbReference type="PRINTS" id="PR01023">
    <property type="entry name" value="NAFLGMOTY"/>
</dbReference>
<dbReference type="InterPro" id="IPR050330">
    <property type="entry name" value="Bact_OuterMem_StrucFunc"/>
</dbReference>
<evidence type="ECO:0000256" key="2">
    <source>
        <dbReference type="SAM" id="MobiDB-lite"/>
    </source>
</evidence>
<sequence>MNKDSTTPVKPTLWRGAARARMAPAIGSPQEEPGSEDRADTGNPSPSAPSAVKLVPEPLYEERLKAVKAAVNPLLEAAQPLIRVLCEMPKELDATQLDVFRRLLTREVTTFQSICTSAQIKHEHMVAASYALTTAIDEAVQRKPWGGGSGAETGAWSTNPLAQQFHEDTAGGEKVFLLIGHLAASPQEHIDLIDLLFFVLSLGFEGRYRSLPNGRRDHDAIRHRLYEIVMAARGEVPRDLSPHWKGVGSVGKFRLLRTVPVWVTVSLLSLVLLAQFSWYKYRLVQKTNEVETGLRAIGALRPPPAPVHKSLRLKELLAPEIARGTVSVEEDDAHSAVSFKGDDMFVPGQAQVNAKLVQTIAKVANEINEVAGTVRITGHSDNRPIKTRLFADNQALSERRAAAVAEVLKTSGVASERLVVEGMGDTQPLADNTTAAGRARNRRVDIVVTQGDAPAGPGRRAAAPVERSTP</sequence>
<proteinExistence type="predicted"/>
<dbReference type="RefSeq" id="WP_340365148.1">
    <property type="nucleotide sequence ID" value="NZ_JBBKZV010000011.1"/>
</dbReference>